<accession>A0A0P9FBC4</accession>
<evidence type="ECO:0000313" key="2">
    <source>
        <dbReference type="Proteomes" id="UP000050509"/>
    </source>
</evidence>
<dbReference type="EMBL" id="LJCR01001694">
    <property type="protein sequence ID" value="KPV49882.1"/>
    <property type="molecule type" value="Genomic_DNA"/>
</dbReference>
<gene>
    <name evidence="1" type="ORF">SE17_30125</name>
</gene>
<dbReference type="AlphaFoldDB" id="A0A0P9FBC4"/>
<comment type="caution">
    <text evidence="1">The sequence shown here is derived from an EMBL/GenBank/DDBJ whole genome shotgun (WGS) entry which is preliminary data.</text>
</comment>
<organism evidence="1 2">
    <name type="scientific">Kouleothrix aurantiaca</name>
    <dbReference type="NCBI Taxonomy" id="186479"/>
    <lineage>
        <taxon>Bacteria</taxon>
        <taxon>Bacillati</taxon>
        <taxon>Chloroflexota</taxon>
        <taxon>Chloroflexia</taxon>
        <taxon>Chloroflexales</taxon>
        <taxon>Roseiflexineae</taxon>
        <taxon>Roseiflexaceae</taxon>
        <taxon>Kouleothrix</taxon>
    </lineage>
</organism>
<evidence type="ECO:0000313" key="1">
    <source>
        <dbReference type="EMBL" id="KPV49882.1"/>
    </source>
</evidence>
<proteinExistence type="predicted"/>
<sequence>MARRPRTSSLIARRAWVAALLVSLLLLGGLAGIAYWASVVLDALLPPLIGAQQWLGVQNVAL</sequence>
<reference evidence="1 2" key="1">
    <citation type="submission" date="2015-09" db="EMBL/GenBank/DDBJ databases">
        <title>Draft genome sequence of Kouleothrix aurantiaca JCM 19913.</title>
        <authorList>
            <person name="Hemp J."/>
        </authorList>
    </citation>
    <scope>NUCLEOTIDE SEQUENCE [LARGE SCALE GENOMIC DNA]</scope>
    <source>
        <strain evidence="1 2">COM-B</strain>
    </source>
</reference>
<keyword evidence="2" id="KW-1185">Reference proteome</keyword>
<dbReference type="Proteomes" id="UP000050509">
    <property type="component" value="Unassembled WGS sequence"/>
</dbReference>
<protein>
    <submittedName>
        <fullName evidence="1">Uncharacterized protein</fullName>
    </submittedName>
</protein>
<name>A0A0P9FBC4_9CHLR</name>
<feature type="non-terminal residue" evidence="1">
    <location>
        <position position="62"/>
    </location>
</feature>